<evidence type="ECO:0000313" key="2">
    <source>
        <dbReference type="EMBL" id="KAJ5108676.1"/>
    </source>
</evidence>
<dbReference type="Proteomes" id="UP001149165">
    <property type="component" value="Unassembled WGS sequence"/>
</dbReference>
<accession>A0A9W9KK30</accession>
<reference evidence="2" key="2">
    <citation type="journal article" date="2023" name="IMA Fungus">
        <title>Comparative genomic study of the Penicillium genus elucidates a diverse pangenome and 15 lateral gene transfer events.</title>
        <authorList>
            <person name="Petersen C."/>
            <person name="Sorensen T."/>
            <person name="Nielsen M.R."/>
            <person name="Sondergaard T.E."/>
            <person name="Sorensen J.L."/>
            <person name="Fitzpatrick D.A."/>
            <person name="Frisvad J.C."/>
            <person name="Nielsen K.L."/>
        </authorList>
    </citation>
    <scope>NUCLEOTIDE SEQUENCE</scope>
    <source>
        <strain evidence="2">IBT 30069</strain>
    </source>
</reference>
<evidence type="ECO:0000313" key="3">
    <source>
        <dbReference type="Proteomes" id="UP001149165"/>
    </source>
</evidence>
<protein>
    <submittedName>
        <fullName evidence="2">Uncharacterized protein</fullName>
    </submittedName>
</protein>
<feature type="compositionally biased region" description="Polar residues" evidence="1">
    <location>
        <begin position="108"/>
        <end position="118"/>
    </location>
</feature>
<comment type="caution">
    <text evidence="2">The sequence shown here is derived from an EMBL/GenBank/DDBJ whole genome shotgun (WGS) entry which is preliminary data.</text>
</comment>
<keyword evidence="3" id="KW-1185">Reference proteome</keyword>
<feature type="region of interest" description="Disordered" evidence="1">
    <location>
        <begin position="1"/>
        <end position="146"/>
    </location>
</feature>
<proteinExistence type="predicted"/>
<dbReference type="EMBL" id="JAPQKH010000003">
    <property type="protein sequence ID" value="KAJ5108676.1"/>
    <property type="molecule type" value="Genomic_DNA"/>
</dbReference>
<name>A0A9W9KK30_9EURO</name>
<gene>
    <name evidence="2" type="ORF">N7456_005351</name>
</gene>
<dbReference type="OrthoDB" id="5339332at2759"/>
<evidence type="ECO:0000256" key="1">
    <source>
        <dbReference type="SAM" id="MobiDB-lite"/>
    </source>
</evidence>
<feature type="compositionally biased region" description="Low complexity" evidence="1">
    <location>
        <begin position="125"/>
        <end position="136"/>
    </location>
</feature>
<sequence>MDSDTLPTRWDGTRLSSSPFSRHGWPRLSPSYAPPTSDAGPSRHASWRNDESAPNESDLTYRSTSLHQTNGDSRRLPRRDRPINPATSRQSDAVPTQPVLVRAYSGNAEGSTTKSSNMPPRRLFPFSSLKSSAPSRPSGPPLPSDKDFSIESILQAIEPDIRGTLDSIADICGRSKLSLANEYGSHIAPLGEIRAPPGGLVPVEGATSSDERQNDGVVIFDEDPNIMEAGHDMHPFSFYRYLENLRRAASALERNNGPSITGPAQPTPAQLVTANNTLVNIPEMNTGNLPSTREFVSRPKHSGRDLLAKATSGSGENESLAQDVSTPAVVSEVHLDAQADESHPPRNIGAPTMNTFAPIQPTQSTWQAPDVIRSLLSWLKWSSRIAGPENQHGLQSAESRLRAMLQQSAGDGTLSPSI</sequence>
<feature type="compositionally biased region" description="Basic and acidic residues" evidence="1">
    <location>
        <begin position="72"/>
        <end position="82"/>
    </location>
</feature>
<dbReference type="AlphaFoldDB" id="A0A9W9KK30"/>
<feature type="compositionally biased region" description="Polar residues" evidence="1">
    <location>
        <begin position="52"/>
        <end position="71"/>
    </location>
</feature>
<reference evidence="2" key="1">
    <citation type="submission" date="2022-11" db="EMBL/GenBank/DDBJ databases">
        <authorList>
            <person name="Petersen C."/>
        </authorList>
    </citation>
    <scope>NUCLEOTIDE SEQUENCE</scope>
    <source>
        <strain evidence="2">IBT 30069</strain>
    </source>
</reference>
<organism evidence="2 3">
    <name type="scientific">Penicillium angulare</name>
    <dbReference type="NCBI Taxonomy" id="116970"/>
    <lineage>
        <taxon>Eukaryota</taxon>
        <taxon>Fungi</taxon>
        <taxon>Dikarya</taxon>
        <taxon>Ascomycota</taxon>
        <taxon>Pezizomycotina</taxon>
        <taxon>Eurotiomycetes</taxon>
        <taxon>Eurotiomycetidae</taxon>
        <taxon>Eurotiales</taxon>
        <taxon>Aspergillaceae</taxon>
        <taxon>Penicillium</taxon>
    </lineage>
</organism>
<feature type="compositionally biased region" description="Polar residues" evidence="1">
    <location>
        <begin position="85"/>
        <end position="94"/>
    </location>
</feature>